<organism evidence="1 2">
    <name type="scientific">Parahaliea maris</name>
    <dbReference type="NCBI Taxonomy" id="2716870"/>
    <lineage>
        <taxon>Bacteria</taxon>
        <taxon>Pseudomonadati</taxon>
        <taxon>Pseudomonadota</taxon>
        <taxon>Gammaproteobacteria</taxon>
        <taxon>Cellvibrionales</taxon>
        <taxon>Halieaceae</taxon>
        <taxon>Parahaliea</taxon>
    </lineage>
</organism>
<name>A0A5C9A5Q7_9GAMM</name>
<sequence length="106" mass="11530">MYKLCFYVPESHLEAVKAAVFTAGGGRIGDYDQCCWQVAGQGQFRPLAGANPFLGKAGELETVDEYRVELVCEDDKLAAVIAALRAAHPYEEPAFDVLRTVTDFGA</sequence>
<dbReference type="Gene3D" id="3.30.70.120">
    <property type="match status" value="1"/>
</dbReference>
<dbReference type="InterPro" id="IPR015867">
    <property type="entry name" value="N-reg_PII/ATP_PRibTrfase_C"/>
</dbReference>
<dbReference type="PANTHER" id="PTHR41774:SF1">
    <property type="entry name" value="NGG1P INTERACTING FACTOR NIF3"/>
    <property type="match status" value="1"/>
</dbReference>
<dbReference type="RefSeq" id="WP_148066296.1">
    <property type="nucleotide sequence ID" value="NZ_VRZA01000001.1"/>
</dbReference>
<protein>
    <submittedName>
        <fullName evidence="1">NGG1p interacting factor NIF3</fullName>
    </submittedName>
</protein>
<evidence type="ECO:0000313" key="1">
    <source>
        <dbReference type="EMBL" id="TXS96026.1"/>
    </source>
</evidence>
<reference evidence="1 2" key="1">
    <citation type="submission" date="2019-08" db="EMBL/GenBank/DDBJ databases">
        <title>Parahaliea maris sp. nov., isolated from the surface seawater.</title>
        <authorList>
            <person name="Liu Y."/>
        </authorList>
    </citation>
    <scope>NUCLEOTIDE SEQUENCE [LARGE SCALE GENOMIC DNA]</scope>
    <source>
        <strain evidence="1 2">HSLHS9</strain>
    </source>
</reference>
<proteinExistence type="predicted"/>
<comment type="caution">
    <text evidence="1">The sequence shown here is derived from an EMBL/GenBank/DDBJ whole genome shotgun (WGS) entry which is preliminary data.</text>
</comment>
<dbReference type="InterPro" id="IPR036069">
    <property type="entry name" value="DUF34/NIF3_sf"/>
</dbReference>
<keyword evidence="2" id="KW-1185">Reference proteome</keyword>
<dbReference type="SUPFAM" id="SSF102705">
    <property type="entry name" value="NIF3 (NGG1p interacting factor 3)-like"/>
    <property type="match status" value="1"/>
</dbReference>
<gene>
    <name evidence="1" type="ORF">FV139_00515</name>
</gene>
<dbReference type="FunFam" id="3.30.70.120:FF:000006">
    <property type="entry name" value="GTP cyclohydrolase 1 type 2 homolog"/>
    <property type="match status" value="1"/>
</dbReference>
<dbReference type="AlphaFoldDB" id="A0A5C9A5Q7"/>
<dbReference type="PANTHER" id="PTHR41774">
    <property type="match status" value="1"/>
</dbReference>
<evidence type="ECO:0000313" key="2">
    <source>
        <dbReference type="Proteomes" id="UP000321039"/>
    </source>
</evidence>
<dbReference type="EMBL" id="VRZA01000001">
    <property type="protein sequence ID" value="TXS96026.1"/>
    <property type="molecule type" value="Genomic_DNA"/>
</dbReference>
<dbReference type="Proteomes" id="UP000321039">
    <property type="component" value="Unassembled WGS sequence"/>
</dbReference>
<accession>A0A5C9A5Q7</accession>